<dbReference type="AlphaFoldDB" id="A0A4C1Z2X0"/>
<evidence type="ECO:0000256" key="1">
    <source>
        <dbReference type="SAM" id="MobiDB-lite"/>
    </source>
</evidence>
<dbReference type="Proteomes" id="UP000299102">
    <property type="component" value="Unassembled WGS sequence"/>
</dbReference>
<name>A0A4C1Z2X0_EUMVA</name>
<accession>A0A4C1Z2X0</accession>
<feature type="region of interest" description="Disordered" evidence="1">
    <location>
        <begin position="1"/>
        <end position="38"/>
    </location>
</feature>
<sequence>MFYQNTYRKKAETKDGNGSKLGGNRESDPGSKPIETESRIEKVTGIKLGNSNETRIKSRDEIAIDSKIIQYKAVSDGIPSDSDLQTDDFTLIARIRRSCRIQSERVRRRPADATWPMLVVSLQVKKNVPSSMGRPQNSCLREPILLLIYAHNFRLIYAFGALTVDDRLRGDGTGAGLGVHSPRPWRRRNFSETETSARDHYPDFTLLL</sequence>
<comment type="caution">
    <text evidence="2">The sequence shown here is derived from an EMBL/GenBank/DDBJ whole genome shotgun (WGS) entry which is preliminary data.</text>
</comment>
<reference evidence="2 3" key="1">
    <citation type="journal article" date="2019" name="Commun. Biol.">
        <title>The bagworm genome reveals a unique fibroin gene that provides high tensile strength.</title>
        <authorList>
            <person name="Kono N."/>
            <person name="Nakamura H."/>
            <person name="Ohtoshi R."/>
            <person name="Tomita M."/>
            <person name="Numata K."/>
            <person name="Arakawa K."/>
        </authorList>
    </citation>
    <scope>NUCLEOTIDE SEQUENCE [LARGE SCALE GENOMIC DNA]</scope>
</reference>
<evidence type="ECO:0000313" key="3">
    <source>
        <dbReference type="Proteomes" id="UP000299102"/>
    </source>
</evidence>
<feature type="compositionally biased region" description="Basic and acidic residues" evidence="1">
    <location>
        <begin position="9"/>
        <end position="38"/>
    </location>
</feature>
<protein>
    <submittedName>
        <fullName evidence="2">Uncharacterized protein</fullName>
    </submittedName>
</protein>
<evidence type="ECO:0000313" key="2">
    <source>
        <dbReference type="EMBL" id="GBP81199.1"/>
    </source>
</evidence>
<gene>
    <name evidence="2" type="ORF">EVAR_31531_1</name>
</gene>
<proteinExistence type="predicted"/>
<dbReference type="EMBL" id="BGZK01001499">
    <property type="protein sequence ID" value="GBP81199.1"/>
    <property type="molecule type" value="Genomic_DNA"/>
</dbReference>
<keyword evidence="3" id="KW-1185">Reference proteome</keyword>
<organism evidence="2 3">
    <name type="scientific">Eumeta variegata</name>
    <name type="common">Bagworm moth</name>
    <name type="synonym">Eumeta japonica</name>
    <dbReference type="NCBI Taxonomy" id="151549"/>
    <lineage>
        <taxon>Eukaryota</taxon>
        <taxon>Metazoa</taxon>
        <taxon>Ecdysozoa</taxon>
        <taxon>Arthropoda</taxon>
        <taxon>Hexapoda</taxon>
        <taxon>Insecta</taxon>
        <taxon>Pterygota</taxon>
        <taxon>Neoptera</taxon>
        <taxon>Endopterygota</taxon>
        <taxon>Lepidoptera</taxon>
        <taxon>Glossata</taxon>
        <taxon>Ditrysia</taxon>
        <taxon>Tineoidea</taxon>
        <taxon>Psychidae</taxon>
        <taxon>Oiketicinae</taxon>
        <taxon>Eumeta</taxon>
    </lineage>
</organism>